<reference evidence="9 10" key="1">
    <citation type="submission" date="2019-03" db="EMBL/GenBank/DDBJ databases">
        <title>Genomic Encyclopedia of Archaeal and Bacterial Type Strains, Phase II (KMG-II): from individual species to whole genera.</title>
        <authorList>
            <person name="Goeker M."/>
        </authorList>
    </citation>
    <scope>NUCLEOTIDE SEQUENCE [LARGE SCALE GENOMIC DNA]</scope>
    <source>
        <strain evidence="9 10">DSM 45499</strain>
    </source>
</reference>
<dbReference type="GO" id="GO:0005886">
    <property type="term" value="C:plasma membrane"/>
    <property type="evidence" value="ECO:0007669"/>
    <property type="project" value="UniProtKB-SubCell"/>
</dbReference>
<dbReference type="RefSeq" id="WP_133907996.1">
    <property type="nucleotide sequence ID" value="NZ_SOCP01000021.1"/>
</dbReference>
<dbReference type="InterPro" id="IPR020846">
    <property type="entry name" value="MFS_dom"/>
</dbReference>
<proteinExistence type="predicted"/>
<dbReference type="Proteomes" id="UP000294927">
    <property type="component" value="Unassembled WGS sequence"/>
</dbReference>
<keyword evidence="10" id="KW-1185">Reference proteome</keyword>
<accession>A0A4R7UW98</accession>
<feature type="transmembrane region" description="Helical" evidence="7">
    <location>
        <begin position="109"/>
        <end position="134"/>
    </location>
</feature>
<feature type="transmembrane region" description="Helical" evidence="7">
    <location>
        <begin position="271"/>
        <end position="296"/>
    </location>
</feature>
<evidence type="ECO:0000256" key="1">
    <source>
        <dbReference type="ARBA" id="ARBA00004651"/>
    </source>
</evidence>
<evidence type="ECO:0000256" key="4">
    <source>
        <dbReference type="ARBA" id="ARBA00022692"/>
    </source>
</evidence>
<feature type="transmembrane region" description="Helical" evidence="7">
    <location>
        <begin position="60"/>
        <end position="77"/>
    </location>
</feature>
<evidence type="ECO:0000256" key="3">
    <source>
        <dbReference type="ARBA" id="ARBA00022475"/>
    </source>
</evidence>
<evidence type="ECO:0000313" key="10">
    <source>
        <dbReference type="Proteomes" id="UP000294927"/>
    </source>
</evidence>
<evidence type="ECO:0000313" key="9">
    <source>
        <dbReference type="EMBL" id="TDV41058.1"/>
    </source>
</evidence>
<evidence type="ECO:0000256" key="7">
    <source>
        <dbReference type="SAM" id="Phobius"/>
    </source>
</evidence>
<dbReference type="PANTHER" id="PTHR42718:SF47">
    <property type="entry name" value="METHYL VIOLOGEN RESISTANCE PROTEIN SMVA"/>
    <property type="match status" value="1"/>
</dbReference>
<evidence type="ECO:0000256" key="6">
    <source>
        <dbReference type="ARBA" id="ARBA00023136"/>
    </source>
</evidence>
<evidence type="ECO:0000259" key="8">
    <source>
        <dbReference type="PROSITE" id="PS50850"/>
    </source>
</evidence>
<keyword evidence="4 7" id="KW-0812">Transmembrane</keyword>
<keyword evidence="2" id="KW-0813">Transport</keyword>
<dbReference type="GO" id="GO:0022857">
    <property type="term" value="F:transmembrane transporter activity"/>
    <property type="evidence" value="ECO:0007669"/>
    <property type="project" value="InterPro"/>
</dbReference>
<feature type="transmembrane region" description="Helical" evidence="7">
    <location>
        <begin position="84"/>
        <end position="103"/>
    </location>
</feature>
<evidence type="ECO:0000256" key="5">
    <source>
        <dbReference type="ARBA" id="ARBA00022989"/>
    </source>
</evidence>
<feature type="transmembrane region" description="Helical" evidence="7">
    <location>
        <begin position="302"/>
        <end position="322"/>
    </location>
</feature>
<dbReference type="PROSITE" id="PS50850">
    <property type="entry name" value="MFS"/>
    <property type="match status" value="1"/>
</dbReference>
<evidence type="ECO:0000256" key="2">
    <source>
        <dbReference type="ARBA" id="ARBA00022448"/>
    </source>
</evidence>
<feature type="transmembrane region" description="Helical" evidence="7">
    <location>
        <begin position="141"/>
        <end position="162"/>
    </location>
</feature>
<comment type="subcellular location">
    <subcellularLocation>
        <location evidence="1">Cell membrane</location>
        <topology evidence="1">Multi-pass membrane protein</topology>
    </subcellularLocation>
</comment>
<feature type="domain" description="Major facilitator superfamily (MFS) profile" evidence="8">
    <location>
        <begin position="18"/>
        <end position="499"/>
    </location>
</feature>
<gene>
    <name evidence="9" type="ORF">CLV71_121124</name>
</gene>
<dbReference type="CDD" id="cd17321">
    <property type="entry name" value="MFS_MMR_MDR_like"/>
    <property type="match status" value="1"/>
</dbReference>
<dbReference type="PANTHER" id="PTHR42718">
    <property type="entry name" value="MAJOR FACILITATOR SUPERFAMILY MULTIDRUG TRANSPORTER MFSC"/>
    <property type="match status" value="1"/>
</dbReference>
<feature type="transmembrane region" description="Helical" evidence="7">
    <location>
        <begin position="229"/>
        <end position="250"/>
    </location>
</feature>
<feature type="transmembrane region" description="Helical" evidence="7">
    <location>
        <begin position="204"/>
        <end position="223"/>
    </location>
</feature>
<dbReference type="Pfam" id="PF07690">
    <property type="entry name" value="MFS_1"/>
    <property type="match status" value="1"/>
</dbReference>
<dbReference type="Gene3D" id="1.20.1250.20">
    <property type="entry name" value="MFS general substrate transporter like domains"/>
    <property type="match status" value="1"/>
</dbReference>
<feature type="transmembrane region" description="Helical" evidence="7">
    <location>
        <begin position="364"/>
        <end position="387"/>
    </location>
</feature>
<keyword evidence="3" id="KW-1003">Cell membrane</keyword>
<dbReference type="InterPro" id="IPR036259">
    <property type="entry name" value="MFS_trans_sf"/>
</dbReference>
<keyword evidence="5 7" id="KW-1133">Transmembrane helix</keyword>
<feature type="transmembrane region" description="Helical" evidence="7">
    <location>
        <begin position="168"/>
        <end position="192"/>
    </location>
</feature>
<dbReference type="AlphaFoldDB" id="A0A4R7UW98"/>
<keyword evidence="6 7" id="KW-0472">Membrane</keyword>
<feature type="transmembrane region" description="Helical" evidence="7">
    <location>
        <begin position="408"/>
        <end position="425"/>
    </location>
</feature>
<feature type="transmembrane region" description="Helical" evidence="7">
    <location>
        <begin position="16"/>
        <end position="40"/>
    </location>
</feature>
<sequence length="514" mass="53033">MTAVDDAPTTAGRREWIGLAALALPTFIVAIDLFVLLLALPNLATDLHASNNEQLWVTDIYGFVLAGFLVTMGTLGDRIGHRKLLMMGSAAFLVGSVLCAYSTSAEMLIAARALLGVAGATLMPSSMALISALFRDPKQMATAFGVWSATFSLGAIFGPVIGGFMLDHFWWGSVFLLGVPIMVLLLVLGPKLLPESQNPRAGKLDPTSVVLSLVALLPAVYGIKELARYGWAPVPLLSLVVGLGFGVVFFRRQKRLSDPLVDLRLLRDRTIGTSLTGLLFNSMLGGGFMLTMLLYFQLVVGMSTAQAGLAMVPGMVAGALGFQVGPKLAARFRPAYVIAIGLVGAAAGMFLMTQFDTSAGATPLIVGFVITSFCGAPMPGLGTNLVLASAPPEQAGSAGSLAQMGNEFGNTLGFAIYGTIAAAVYRGTLDLPGDTSPGVAAAAEDSLAGATAAASDLSPSAAEAVLGPAQEAFASAFHVIAAIGTIVFLGMSALVATRLRHVPPFGQQAAPAEA</sequence>
<comment type="caution">
    <text evidence="9">The sequence shown here is derived from an EMBL/GenBank/DDBJ whole genome shotgun (WGS) entry which is preliminary data.</text>
</comment>
<dbReference type="SUPFAM" id="SSF103473">
    <property type="entry name" value="MFS general substrate transporter"/>
    <property type="match status" value="1"/>
</dbReference>
<organism evidence="9 10">
    <name type="scientific">Actinophytocola oryzae</name>
    <dbReference type="NCBI Taxonomy" id="502181"/>
    <lineage>
        <taxon>Bacteria</taxon>
        <taxon>Bacillati</taxon>
        <taxon>Actinomycetota</taxon>
        <taxon>Actinomycetes</taxon>
        <taxon>Pseudonocardiales</taxon>
        <taxon>Pseudonocardiaceae</taxon>
    </lineage>
</organism>
<dbReference type="OrthoDB" id="4172724at2"/>
<dbReference type="InterPro" id="IPR011701">
    <property type="entry name" value="MFS"/>
</dbReference>
<feature type="transmembrane region" description="Helical" evidence="7">
    <location>
        <begin position="334"/>
        <end position="352"/>
    </location>
</feature>
<protein>
    <submittedName>
        <fullName evidence="9">DHA2 family multidrug resistance protein-like MFS transporter</fullName>
    </submittedName>
</protein>
<dbReference type="PRINTS" id="PR01036">
    <property type="entry name" value="TCRTETB"/>
</dbReference>
<feature type="transmembrane region" description="Helical" evidence="7">
    <location>
        <begin position="476"/>
        <end position="496"/>
    </location>
</feature>
<dbReference type="EMBL" id="SOCP01000021">
    <property type="protein sequence ID" value="TDV41058.1"/>
    <property type="molecule type" value="Genomic_DNA"/>
</dbReference>
<name>A0A4R7UW98_9PSEU</name>